<evidence type="ECO:0000259" key="11">
    <source>
        <dbReference type="Pfam" id="PF00408"/>
    </source>
</evidence>
<name>A0AAP6JFS1_9GAMM</name>
<dbReference type="Pfam" id="PF00408">
    <property type="entry name" value="PGM_PMM_IV"/>
    <property type="match status" value="1"/>
</dbReference>
<dbReference type="PANTHER" id="PTHR42946">
    <property type="entry name" value="PHOSPHOHEXOSE MUTASE"/>
    <property type="match status" value="1"/>
</dbReference>
<evidence type="ECO:0000256" key="3">
    <source>
        <dbReference type="ARBA" id="ARBA00022723"/>
    </source>
</evidence>
<reference evidence="15 16" key="1">
    <citation type="submission" date="2023-12" db="EMBL/GenBank/DDBJ databases">
        <title>Whole-genome sequencing of halo(alkali)philic microorganisms from hypersaline lakes.</title>
        <authorList>
            <person name="Sorokin D.Y."/>
            <person name="Merkel A.Y."/>
            <person name="Messina E."/>
            <person name="Yakimov M."/>
        </authorList>
    </citation>
    <scope>NUCLEOTIDE SEQUENCE [LARGE SCALE GENOMIC DNA]</scope>
    <source>
        <strain evidence="15 16">AB-CW1</strain>
    </source>
</reference>
<sequence>MERRYFGTDGIRGPVGPRPMSADLVLKLGWAAGRVLGGGHGGRVLIGRDTRVSGDMLESALEAGLVSAGVSVSLLGVLPTPGIAYLTRALGARAGIVISASHNPFEDNGIKFFGPDGRKLDDQTELAMESALDEAFSTVPAARLGMAQRVEDAGGRYVEFCKNAAPTGLRLDGLRIVLDCANGAAWRVGPSVLRELGAEVIALGDEPDGYNINSGCGSTEPAAMQAAVRDHGAHLGIALDGDADRVIMADETGTIRDGDELLYIIARSRQAAGQLRGPVVGTVMTNLGVEHALGALGIDFRRARVGDRYVLGQMDKHGGLIGGESSGHIICLDRTTTGDGLVSALQVLAEMVRSEQSLASLCQGVEKYPQRLVNVRVEHKGSALESRELADARKAAEQALGDSGRILIRASGTEPLIRVMVEGQDVEMVARLADELAEAVAAGSGEASASA</sequence>
<dbReference type="GO" id="GO:0005975">
    <property type="term" value="P:carbohydrate metabolic process"/>
    <property type="evidence" value="ECO:0007669"/>
    <property type="project" value="InterPro"/>
</dbReference>
<evidence type="ECO:0000256" key="10">
    <source>
        <dbReference type="RuleBase" id="RU004327"/>
    </source>
</evidence>
<dbReference type="PANTHER" id="PTHR42946:SF1">
    <property type="entry name" value="PHOSPHOGLUCOMUTASE (ALPHA-D-GLUCOSE-1,6-BISPHOSPHATE-DEPENDENT)"/>
    <property type="match status" value="1"/>
</dbReference>
<evidence type="ECO:0000256" key="8">
    <source>
        <dbReference type="HAMAP-Rule" id="MF_01554"/>
    </source>
</evidence>
<dbReference type="FunFam" id="3.40.120.10:FF:000002">
    <property type="entry name" value="Phosphoglucosamine mutase"/>
    <property type="match status" value="1"/>
</dbReference>
<gene>
    <name evidence="8 15" type="primary">glmM</name>
    <name evidence="15" type="ORF">VCB98_08320</name>
</gene>
<comment type="PTM">
    <text evidence="8">Activated by phosphorylation.</text>
</comment>
<dbReference type="InterPro" id="IPR005845">
    <property type="entry name" value="A-D-PHexomutase_a/b/a-II"/>
</dbReference>
<dbReference type="NCBIfam" id="NF008139">
    <property type="entry name" value="PRK10887.1"/>
    <property type="match status" value="1"/>
</dbReference>
<feature type="binding site" evidence="8">
    <location>
        <position position="242"/>
    </location>
    <ligand>
        <name>Mg(2+)</name>
        <dbReference type="ChEBI" id="CHEBI:18420"/>
    </ligand>
</feature>
<evidence type="ECO:0000256" key="5">
    <source>
        <dbReference type="ARBA" id="ARBA00023235"/>
    </source>
</evidence>
<evidence type="ECO:0000259" key="14">
    <source>
        <dbReference type="Pfam" id="PF02880"/>
    </source>
</evidence>
<dbReference type="SUPFAM" id="SSF53738">
    <property type="entry name" value="Phosphoglucomutase, first 3 domains"/>
    <property type="match status" value="3"/>
</dbReference>
<dbReference type="InterPro" id="IPR006352">
    <property type="entry name" value="GlmM_bact"/>
</dbReference>
<evidence type="ECO:0000313" key="15">
    <source>
        <dbReference type="EMBL" id="MEA5445821.1"/>
    </source>
</evidence>
<dbReference type="GO" id="GO:0005829">
    <property type="term" value="C:cytosol"/>
    <property type="evidence" value="ECO:0007669"/>
    <property type="project" value="TreeGrafter"/>
</dbReference>
<evidence type="ECO:0000259" key="13">
    <source>
        <dbReference type="Pfam" id="PF02879"/>
    </source>
</evidence>
<evidence type="ECO:0000313" key="16">
    <source>
        <dbReference type="Proteomes" id="UP001302316"/>
    </source>
</evidence>
<comment type="function">
    <text evidence="8 10">Catalyzes the conversion of glucosamine-6-phosphate to glucosamine-1-phosphate.</text>
</comment>
<dbReference type="AlphaFoldDB" id="A0AAP6JFS1"/>
<evidence type="ECO:0000256" key="2">
    <source>
        <dbReference type="ARBA" id="ARBA00022553"/>
    </source>
</evidence>
<feature type="binding site" description="via phosphate group" evidence="8">
    <location>
        <position position="101"/>
    </location>
    <ligand>
        <name>Mg(2+)</name>
        <dbReference type="ChEBI" id="CHEBI:18420"/>
    </ligand>
</feature>
<comment type="similarity">
    <text evidence="1 8 9">Belongs to the phosphohexose mutase family.</text>
</comment>
<keyword evidence="3 8" id="KW-0479">Metal-binding</keyword>
<dbReference type="Gene3D" id="3.40.120.10">
    <property type="entry name" value="Alpha-D-Glucose-1,6-Bisphosphate, subunit A, domain 3"/>
    <property type="match status" value="3"/>
</dbReference>
<dbReference type="Gene3D" id="3.30.310.50">
    <property type="entry name" value="Alpha-D-phosphohexomutase, C-terminal domain"/>
    <property type="match status" value="1"/>
</dbReference>
<dbReference type="InterPro" id="IPR005843">
    <property type="entry name" value="A-D-PHexomutase_C"/>
</dbReference>
<dbReference type="GO" id="GO:0006048">
    <property type="term" value="P:UDP-N-acetylglucosamine biosynthetic process"/>
    <property type="evidence" value="ECO:0007669"/>
    <property type="project" value="TreeGrafter"/>
</dbReference>
<dbReference type="PRINTS" id="PR00509">
    <property type="entry name" value="PGMPMM"/>
</dbReference>
<dbReference type="InterPro" id="IPR005846">
    <property type="entry name" value="A-D-PHexomutase_a/b/a-III"/>
</dbReference>
<dbReference type="GO" id="GO:0004615">
    <property type="term" value="F:phosphomannomutase activity"/>
    <property type="evidence" value="ECO:0007669"/>
    <property type="project" value="TreeGrafter"/>
</dbReference>
<dbReference type="Pfam" id="PF02880">
    <property type="entry name" value="PGM_PMM_III"/>
    <property type="match status" value="1"/>
</dbReference>
<evidence type="ECO:0000256" key="6">
    <source>
        <dbReference type="ARBA" id="ARBA00066330"/>
    </source>
</evidence>
<dbReference type="FunFam" id="3.30.310.50:FF:000001">
    <property type="entry name" value="Phosphoglucosamine mutase"/>
    <property type="match status" value="1"/>
</dbReference>
<dbReference type="Proteomes" id="UP001302316">
    <property type="component" value="Unassembled WGS sequence"/>
</dbReference>
<evidence type="ECO:0000256" key="9">
    <source>
        <dbReference type="RuleBase" id="RU004326"/>
    </source>
</evidence>
<comment type="cofactor">
    <cofactor evidence="8">
        <name>Mg(2+)</name>
        <dbReference type="ChEBI" id="CHEBI:18420"/>
    </cofactor>
    <text evidence="8">Binds 1 Mg(2+) ion per subunit.</text>
</comment>
<dbReference type="InterPro" id="IPR005841">
    <property type="entry name" value="Alpha-D-phosphohexomutase_SF"/>
</dbReference>
<accession>A0AAP6JFS1</accession>
<comment type="caution">
    <text evidence="15">The sequence shown here is derived from an EMBL/GenBank/DDBJ whole genome shotgun (WGS) entry which is preliminary data.</text>
</comment>
<feature type="domain" description="Alpha-D-phosphohexomutase alpha/beta/alpha" evidence="13">
    <location>
        <begin position="156"/>
        <end position="253"/>
    </location>
</feature>
<keyword evidence="2 8" id="KW-0597">Phosphoprotein</keyword>
<dbReference type="InterPro" id="IPR005844">
    <property type="entry name" value="A-D-PHexomutase_a/b/a-I"/>
</dbReference>
<evidence type="ECO:0000256" key="1">
    <source>
        <dbReference type="ARBA" id="ARBA00010231"/>
    </source>
</evidence>
<evidence type="ECO:0000256" key="4">
    <source>
        <dbReference type="ARBA" id="ARBA00022842"/>
    </source>
</evidence>
<dbReference type="InterPro" id="IPR016055">
    <property type="entry name" value="A-D-PHexomutase_a/b/a-I/II/III"/>
</dbReference>
<dbReference type="EMBL" id="JAYGII010000015">
    <property type="protein sequence ID" value="MEA5445821.1"/>
    <property type="molecule type" value="Genomic_DNA"/>
</dbReference>
<proteinExistence type="inferred from homology"/>
<dbReference type="FunFam" id="3.40.120.10:FF:000001">
    <property type="entry name" value="Phosphoglucosamine mutase"/>
    <property type="match status" value="1"/>
</dbReference>
<feature type="active site" description="Phosphoserine intermediate" evidence="8">
    <location>
        <position position="101"/>
    </location>
</feature>
<dbReference type="NCBIfam" id="TIGR01455">
    <property type="entry name" value="glmM"/>
    <property type="match status" value="1"/>
</dbReference>
<dbReference type="EC" id="5.4.2.10" evidence="6 8"/>
<comment type="catalytic activity">
    <reaction evidence="8 10">
        <text>alpha-D-glucosamine 1-phosphate = D-glucosamine 6-phosphate</text>
        <dbReference type="Rhea" id="RHEA:23424"/>
        <dbReference type="ChEBI" id="CHEBI:58516"/>
        <dbReference type="ChEBI" id="CHEBI:58725"/>
        <dbReference type="EC" id="5.4.2.10"/>
    </reaction>
</comment>
<feature type="domain" description="Alpha-D-phosphohexomutase alpha/beta/alpha" evidence="12">
    <location>
        <begin position="3"/>
        <end position="134"/>
    </location>
</feature>
<dbReference type="HAMAP" id="MF_01554_B">
    <property type="entry name" value="GlmM_B"/>
    <property type="match status" value="1"/>
</dbReference>
<feature type="binding site" evidence="8">
    <location>
        <position position="240"/>
    </location>
    <ligand>
        <name>Mg(2+)</name>
        <dbReference type="ChEBI" id="CHEBI:18420"/>
    </ligand>
</feature>
<feature type="domain" description="Alpha-D-phosphohexomutase alpha/beta/alpha" evidence="14">
    <location>
        <begin position="257"/>
        <end position="368"/>
    </location>
</feature>
<dbReference type="GO" id="GO:0008966">
    <property type="term" value="F:phosphoglucosamine mutase activity"/>
    <property type="evidence" value="ECO:0007669"/>
    <property type="project" value="UniProtKB-UniRule"/>
</dbReference>
<protein>
    <recommendedName>
        <fullName evidence="7 8">Phosphoglucosamine mutase</fullName>
        <ecNumber evidence="6 8">5.4.2.10</ecNumber>
    </recommendedName>
</protein>
<organism evidence="15 16">
    <name type="scientific">Natronospira elongata</name>
    <dbReference type="NCBI Taxonomy" id="3110268"/>
    <lineage>
        <taxon>Bacteria</taxon>
        <taxon>Pseudomonadati</taxon>
        <taxon>Pseudomonadota</taxon>
        <taxon>Gammaproteobacteria</taxon>
        <taxon>Natronospirales</taxon>
        <taxon>Natronospiraceae</taxon>
        <taxon>Natronospira</taxon>
    </lineage>
</organism>
<dbReference type="RefSeq" id="WP_346051624.1">
    <property type="nucleotide sequence ID" value="NZ_JAYGII010000015.1"/>
</dbReference>
<dbReference type="GO" id="GO:0009252">
    <property type="term" value="P:peptidoglycan biosynthetic process"/>
    <property type="evidence" value="ECO:0007669"/>
    <property type="project" value="TreeGrafter"/>
</dbReference>
<evidence type="ECO:0000256" key="7">
    <source>
        <dbReference type="ARBA" id="ARBA00068193"/>
    </source>
</evidence>
<dbReference type="Pfam" id="PF02878">
    <property type="entry name" value="PGM_PMM_I"/>
    <property type="match status" value="1"/>
</dbReference>
<dbReference type="InterPro" id="IPR036900">
    <property type="entry name" value="A-D-PHexomutase_C_sf"/>
</dbReference>
<dbReference type="GO" id="GO:0000287">
    <property type="term" value="F:magnesium ion binding"/>
    <property type="evidence" value="ECO:0007669"/>
    <property type="project" value="UniProtKB-UniRule"/>
</dbReference>
<keyword evidence="5 8" id="KW-0413">Isomerase</keyword>
<evidence type="ECO:0000259" key="12">
    <source>
        <dbReference type="Pfam" id="PF02878"/>
    </source>
</evidence>
<dbReference type="InterPro" id="IPR016066">
    <property type="entry name" value="A-D-PHexomutase_CS"/>
</dbReference>
<dbReference type="InterPro" id="IPR050060">
    <property type="entry name" value="Phosphoglucosamine_mutase"/>
</dbReference>
<dbReference type="SUPFAM" id="SSF55957">
    <property type="entry name" value="Phosphoglucomutase, C-terminal domain"/>
    <property type="match status" value="1"/>
</dbReference>
<keyword evidence="4 8" id="KW-0460">Magnesium</keyword>
<feature type="domain" description="Alpha-D-phosphohexomutase C-terminal" evidence="11">
    <location>
        <begin position="372"/>
        <end position="439"/>
    </location>
</feature>
<dbReference type="CDD" id="cd05802">
    <property type="entry name" value="GlmM"/>
    <property type="match status" value="1"/>
</dbReference>
<feature type="modified residue" description="Phosphoserine" evidence="8">
    <location>
        <position position="101"/>
    </location>
</feature>
<dbReference type="PROSITE" id="PS00710">
    <property type="entry name" value="PGM_PMM"/>
    <property type="match status" value="1"/>
</dbReference>
<keyword evidence="16" id="KW-1185">Reference proteome</keyword>
<feature type="binding site" evidence="8">
    <location>
        <position position="244"/>
    </location>
    <ligand>
        <name>Mg(2+)</name>
        <dbReference type="ChEBI" id="CHEBI:18420"/>
    </ligand>
</feature>
<dbReference type="Pfam" id="PF02879">
    <property type="entry name" value="PGM_PMM_II"/>
    <property type="match status" value="1"/>
</dbReference>